<dbReference type="EMBL" id="QZWG01000003">
    <property type="protein sequence ID" value="RZC19830.1"/>
    <property type="molecule type" value="Genomic_DNA"/>
</dbReference>
<keyword evidence="18" id="KW-1185">Reference proteome</keyword>
<keyword evidence="10" id="KW-0443">Lipid metabolism</keyword>
<dbReference type="InterPro" id="IPR020834">
    <property type="entry name" value="LipOase_CS"/>
</dbReference>
<protein>
    <recommendedName>
        <fullName evidence="13">Lipoxygenase</fullName>
        <ecNumber evidence="13">1.13.11.-</ecNumber>
    </recommendedName>
</protein>
<dbReference type="PROSITE" id="PS51393">
    <property type="entry name" value="LIPOXYGENASE_3"/>
    <property type="match status" value="1"/>
</dbReference>
<evidence type="ECO:0000256" key="7">
    <source>
        <dbReference type="ARBA" id="ARBA00022832"/>
    </source>
</evidence>
<dbReference type="GO" id="GO:0034440">
    <property type="term" value="P:lipid oxidation"/>
    <property type="evidence" value="ECO:0007669"/>
    <property type="project" value="InterPro"/>
</dbReference>
<comment type="subcellular location">
    <subcellularLocation>
        <location evidence="1">Cytoplasm</location>
    </subcellularLocation>
</comment>
<comment type="pathway">
    <text evidence="13">Lipid metabolism; oxylipin biosynthesis.</text>
</comment>
<dbReference type="Gene3D" id="4.10.372.10">
    <property type="entry name" value="Lipoxygenase-1, Domain 3"/>
    <property type="match status" value="1"/>
</dbReference>
<dbReference type="InterPro" id="IPR001246">
    <property type="entry name" value="LipOase_plant"/>
</dbReference>
<evidence type="ECO:0000256" key="11">
    <source>
        <dbReference type="ARBA" id="ARBA00023160"/>
    </source>
</evidence>
<dbReference type="Gene3D" id="4.10.375.10">
    <property type="entry name" value="Lipoxygenase-1, Domain 2"/>
    <property type="match status" value="1"/>
</dbReference>
<evidence type="ECO:0000313" key="17">
    <source>
        <dbReference type="EMBL" id="RZC19830.1"/>
    </source>
</evidence>
<dbReference type="UniPathway" id="UPA00382"/>
<reference evidence="17 18" key="1">
    <citation type="submission" date="2018-09" db="EMBL/GenBank/DDBJ databases">
        <title>A high-quality reference genome of wild soybean provides a powerful tool to mine soybean genomes.</title>
        <authorList>
            <person name="Xie M."/>
            <person name="Chung C.Y.L."/>
            <person name="Li M.-W."/>
            <person name="Wong F.-L."/>
            <person name="Chan T.-F."/>
            <person name="Lam H.-M."/>
        </authorList>
    </citation>
    <scope>NUCLEOTIDE SEQUENCE [LARGE SCALE GENOMIC DNA]</scope>
    <source>
        <strain evidence="18">cv. W05</strain>
        <tissue evidence="17">Hypocotyl of etiolated seedlings</tissue>
    </source>
</reference>
<dbReference type="GO" id="GO:0006633">
    <property type="term" value="P:fatty acid biosynthetic process"/>
    <property type="evidence" value="ECO:0007669"/>
    <property type="project" value="UniProtKB-KW"/>
</dbReference>
<name>A0A445L9F3_GLYSO</name>
<dbReference type="PRINTS" id="PR00087">
    <property type="entry name" value="LIPOXYGENASE"/>
</dbReference>
<dbReference type="AlphaFoldDB" id="A0A445L9F3"/>
<dbReference type="SUPFAM" id="SSF48484">
    <property type="entry name" value="Lipoxigenase"/>
    <property type="match status" value="2"/>
</dbReference>
<proteinExistence type="inferred from homology"/>
<feature type="domain" description="PLAT" evidence="15">
    <location>
        <begin position="41"/>
        <end position="165"/>
    </location>
</feature>
<keyword evidence="4 13" id="KW-0444">Lipid biosynthesis</keyword>
<organism evidence="17 18">
    <name type="scientific">Glycine soja</name>
    <name type="common">Wild soybean</name>
    <dbReference type="NCBI Taxonomy" id="3848"/>
    <lineage>
        <taxon>Eukaryota</taxon>
        <taxon>Viridiplantae</taxon>
        <taxon>Streptophyta</taxon>
        <taxon>Embryophyta</taxon>
        <taxon>Tracheophyta</taxon>
        <taxon>Spermatophyta</taxon>
        <taxon>Magnoliopsida</taxon>
        <taxon>eudicotyledons</taxon>
        <taxon>Gunneridae</taxon>
        <taxon>Pentapetalae</taxon>
        <taxon>rosids</taxon>
        <taxon>fabids</taxon>
        <taxon>Fabales</taxon>
        <taxon>Fabaceae</taxon>
        <taxon>Papilionoideae</taxon>
        <taxon>50 kb inversion clade</taxon>
        <taxon>NPAAA clade</taxon>
        <taxon>indigoferoid/millettioid clade</taxon>
        <taxon>Phaseoleae</taxon>
        <taxon>Glycine</taxon>
        <taxon>Glycine subgen. Soja</taxon>
    </lineage>
</organism>
<dbReference type="GO" id="GO:0016702">
    <property type="term" value="F:oxidoreductase activity, acting on single donors with incorporation of molecular oxygen, incorporation of two atoms of oxygen"/>
    <property type="evidence" value="ECO:0007669"/>
    <property type="project" value="InterPro"/>
</dbReference>
<dbReference type="InterPro" id="IPR036392">
    <property type="entry name" value="PLAT/LH2_dom_sf"/>
</dbReference>
<feature type="region of interest" description="Disordered" evidence="14">
    <location>
        <begin position="233"/>
        <end position="258"/>
    </location>
</feature>
<keyword evidence="5" id="KW-0479">Metal-binding</keyword>
<comment type="caution">
    <text evidence="17">The sequence shown here is derived from an EMBL/GenBank/DDBJ whole genome shotgun (WGS) entry which is preliminary data.</text>
</comment>
<feature type="compositionally biased region" description="Basic residues" evidence="14">
    <location>
        <begin position="236"/>
        <end position="245"/>
    </location>
</feature>
<evidence type="ECO:0000313" key="18">
    <source>
        <dbReference type="Proteomes" id="UP000289340"/>
    </source>
</evidence>
<evidence type="ECO:0000256" key="14">
    <source>
        <dbReference type="SAM" id="MobiDB-lite"/>
    </source>
</evidence>
<dbReference type="InterPro" id="IPR001024">
    <property type="entry name" value="PLAT/LH2_dom"/>
</dbReference>
<comment type="similarity">
    <text evidence="2 13">Belongs to the lipoxygenase family.</text>
</comment>
<dbReference type="GO" id="GO:0005737">
    <property type="term" value="C:cytoplasm"/>
    <property type="evidence" value="ECO:0007669"/>
    <property type="project" value="UniProtKB-SubCell"/>
</dbReference>
<evidence type="ECO:0000256" key="1">
    <source>
        <dbReference type="ARBA" id="ARBA00004496"/>
    </source>
</evidence>
<comment type="function">
    <text evidence="13">Plant lipoxygenase may be involved in a number of diverse aspects of plant physiology including growth and development, pest resistance, and senescence or responses to wounding.</text>
</comment>
<evidence type="ECO:0000256" key="12">
    <source>
        <dbReference type="PROSITE-ProRule" id="PRU00152"/>
    </source>
</evidence>
<dbReference type="Gene3D" id="2.60.60.20">
    <property type="entry name" value="PLAT/LH2 domain"/>
    <property type="match status" value="1"/>
</dbReference>
<dbReference type="InterPro" id="IPR000907">
    <property type="entry name" value="LipOase"/>
</dbReference>
<evidence type="ECO:0000256" key="4">
    <source>
        <dbReference type="ARBA" id="ARBA00022516"/>
    </source>
</evidence>
<dbReference type="InterPro" id="IPR013819">
    <property type="entry name" value="LipOase_C"/>
</dbReference>
<dbReference type="Pfam" id="PF01477">
    <property type="entry name" value="PLAT"/>
    <property type="match status" value="1"/>
</dbReference>
<evidence type="ECO:0000256" key="13">
    <source>
        <dbReference type="RuleBase" id="RU003975"/>
    </source>
</evidence>
<keyword evidence="3" id="KW-0963">Cytoplasm</keyword>
<feature type="domain" description="Lipoxygenase" evidence="16">
    <location>
        <begin position="168"/>
        <end position="945"/>
    </location>
</feature>
<dbReference type="GO" id="GO:0046872">
    <property type="term" value="F:metal ion binding"/>
    <property type="evidence" value="ECO:0007669"/>
    <property type="project" value="UniProtKB-UniRule"/>
</dbReference>
<keyword evidence="11 13" id="KW-0275">Fatty acid biosynthesis</keyword>
<dbReference type="Gene3D" id="1.20.245.10">
    <property type="entry name" value="Lipoxygenase-1, Domain 5"/>
    <property type="match status" value="1"/>
</dbReference>
<keyword evidence="6 13" id="KW-0925">Oxylipin biosynthesis</keyword>
<dbReference type="PROSITE" id="PS00081">
    <property type="entry name" value="LIPOXYGENASE_2"/>
    <property type="match status" value="1"/>
</dbReference>
<evidence type="ECO:0000256" key="2">
    <source>
        <dbReference type="ARBA" id="ARBA00009419"/>
    </source>
</evidence>
<dbReference type="Proteomes" id="UP000289340">
    <property type="component" value="Chromosome 3"/>
</dbReference>
<evidence type="ECO:0000256" key="3">
    <source>
        <dbReference type="ARBA" id="ARBA00022490"/>
    </source>
</evidence>
<sequence length="945" mass="108597">MNINGMPKKASSSVPKWHSSSVTTKMLNNFNPICQATQQSTLKGKFVITHNHSKSIPGKLISVQIYSGTEVDPETGKGKLSEKACFKQGESIKHSHDAQTMIYKIKIHVDSHFGTPRAFVIQNQHKKKFFLQSASIETNDRIIHFDCNSWIYPIKKTKSDRLFFSNRCCLPSHTPRALVELRKEELDRLRGNGMGERKEWDRIYDYDCYNDLGDPDKGPEHLRPVLGGSRLFPYPRRGRTGRKHSTAGPSCESRPQPINFDIHVPSDERFGPNKLKELKSNCVHAMVHFLSPKAELLPRRNSANFQSFEELLDMFSSNRNQKIEGWMRDNLKKLIPVEHLKEINHAMKENRGQLAIPQIISENEWAWKDDMEFGRQMIAGTHPTRIQCLTTFPPQNKFGIQSSIKQSIIEQKLEGWTLSQVSNKSQETLTFEKIIFLFISLGRHFRSRSTLEAFGFRFLLFIMFVLLWGRIPPRNKPSGVLLSLEFIGDALFQGGEEHEAMEHGRIFMLDHHDFLIPYLNRINANGVCAYASRTLLFLRSDGMLKPLTIELSLPGQSPHLEIHRVFLPAKQGTQAALWQLAKAHVLANDAVYHQLISHWLYTHAVVEPFIIATKRRLSVMHPIHRLLNPHFKDTMHINALARLILINSGGIFERILFPGEICMQISCDLYKEWRFNEQGLPADLLKRGMAVKDPDKNNPTRIQLLLLDYPYATDGLEIWVAIKEWVKDFCSFFYKDNEAIEGDVELQAWWSEIRTQGHGDKYNDIWWYQMTTLSNLVESLTTLIWIASAKHASLNYGQYAYNGFPPNRPMLCRKFVPLEGTVEFGEFLKDPDKFFLKMLPDRFEMSLAAALVDVLSRHTCDEVYLGCQQSPGWIDNEVIQNRFAEFKQELKEIQTRIMQRNRDPKLKNRRGPANIEYTLLYPDTSSSSASASGITGRGIPNSISI</sequence>
<dbReference type="SMART" id="SM00308">
    <property type="entry name" value="LH2"/>
    <property type="match status" value="1"/>
</dbReference>
<dbReference type="GO" id="GO:0031408">
    <property type="term" value="P:oxylipin biosynthetic process"/>
    <property type="evidence" value="ECO:0007669"/>
    <property type="project" value="UniProtKB-UniRule"/>
</dbReference>
<evidence type="ECO:0000256" key="10">
    <source>
        <dbReference type="ARBA" id="ARBA00023098"/>
    </source>
</evidence>
<evidence type="ECO:0000256" key="8">
    <source>
        <dbReference type="ARBA" id="ARBA00022964"/>
    </source>
</evidence>
<evidence type="ECO:0000256" key="5">
    <source>
        <dbReference type="ARBA" id="ARBA00022723"/>
    </source>
</evidence>
<dbReference type="SUPFAM" id="SSF49723">
    <property type="entry name" value="Lipase/lipooxygenase domain (PLAT/LH2 domain)"/>
    <property type="match status" value="1"/>
</dbReference>
<keyword evidence="9" id="KW-0560">Oxidoreductase</keyword>
<comment type="caution">
    <text evidence="12">Lacks conserved residue(s) required for the propagation of feature annotation.</text>
</comment>
<dbReference type="PANTHER" id="PTHR11771">
    <property type="entry name" value="LIPOXYGENASE"/>
    <property type="match status" value="1"/>
</dbReference>
<keyword evidence="7" id="KW-0276">Fatty acid metabolism</keyword>
<evidence type="ECO:0000259" key="15">
    <source>
        <dbReference type="PROSITE" id="PS50095"/>
    </source>
</evidence>
<dbReference type="PROSITE" id="PS50095">
    <property type="entry name" value="PLAT"/>
    <property type="match status" value="1"/>
</dbReference>
<dbReference type="Pfam" id="PF00305">
    <property type="entry name" value="Lipoxygenase"/>
    <property type="match status" value="2"/>
</dbReference>
<dbReference type="InterPro" id="IPR036226">
    <property type="entry name" value="LipOase_C_sf"/>
</dbReference>
<dbReference type="PRINTS" id="PR00468">
    <property type="entry name" value="PLTLPOXGNASE"/>
</dbReference>
<gene>
    <name evidence="17" type="ORF">D0Y65_006610</name>
</gene>
<evidence type="ECO:0000256" key="6">
    <source>
        <dbReference type="ARBA" id="ARBA00022767"/>
    </source>
</evidence>
<dbReference type="Gene3D" id="3.10.450.60">
    <property type="match status" value="1"/>
</dbReference>
<keyword evidence="8" id="KW-0223">Dioxygenase</keyword>
<dbReference type="EC" id="1.13.11.-" evidence="13"/>
<evidence type="ECO:0000256" key="9">
    <source>
        <dbReference type="ARBA" id="ARBA00023002"/>
    </source>
</evidence>
<evidence type="ECO:0000259" key="16">
    <source>
        <dbReference type="PROSITE" id="PS51393"/>
    </source>
</evidence>
<accession>A0A445L9F3</accession>
<dbReference type="InterPro" id="IPR027433">
    <property type="entry name" value="Lipoxygenase_dom_3"/>
</dbReference>